<evidence type="ECO:0000313" key="3">
    <source>
        <dbReference type="Proteomes" id="UP001501047"/>
    </source>
</evidence>
<evidence type="ECO:0008006" key="4">
    <source>
        <dbReference type="Google" id="ProtNLM"/>
    </source>
</evidence>
<keyword evidence="3" id="KW-1185">Reference proteome</keyword>
<dbReference type="EMBL" id="BAAACI010000006">
    <property type="protein sequence ID" value="GAA0772901.1"/>
    <property type="molecule type" value="Genomic_DNA"/>
</dbReference>
<comment type="caution">
    <text evidence="2">The sequence shown here is derived from an EMBL/GenBank/DDBJ whole genome shotgun (WGS) entry which is preliminary data.</text>
</comment>
<organism evidence="2 3">
    <name type="scientific">Clostridium subterminale</name>
    <dbReference type="NCBI Taxonomy" id="1550"/>
    <lineage>
        <taxon>Bacteria</taxon>
        <taxon>Bacillati</taxon>
        <taxon>Bacillota</taxon>
        <taxon>Clostridia</taxon>
        <taxon>Eubacteriales</taxon>
        <taxon>Clostridiaceae</taxon>
        <taxon>Clostridium</taxon>
    </lineage>
</organism>
<keyword evidence="1" id="KW-0472">Membrane</keyword>
<evidence type="ECO:0000313" key="2">
    <source>
        <dbReference type="EMBL" id="GAA0772901.1"/>
    </source>
</evidence>
<keyword evidence="1" id="KW-0812">Transmembrane</keyword>
<gene>
    <name evidence="2" type="ORF">GCM10008908_20120</name>
</gene>
<evidence type="ECO:0000256" key="1">
    <source>
        <dbReference type="SAM" id="Phobius"/>
    </source>
</evidence>
<dbReference type="RefSeq" id="WP_343826064.1">
    <property type="nucleotide sequence ID" value="NZ_BAAACI010000006.1"/>
</dbReference>
<name>A0ABP3VYG8_CLOSU</name>
<sequence>MEISSLEKNQEELGNLGIVKLIVKFSIPAIIGMVVNMMYNVVDRIYIRPLI</sequence>
<keyword evidence="1" id="KW-1133">Transmembrane helix</keyword>
<protein>
    <recommendedName>
        <fullName evidence="4">MATE family efflux transporter</fullName>
    </recommendedName>
</protein>
<proteinExistence type="predicted"/>
<feature type="transmembrane region" description="Helical" evidence="1">
    <location>
        <begin position="21"/>
        <end position="42"/>
    </location>
</feature>
<reference evidence="3" key="1">
    <citation type="journal article" date="2019" name="Int. J. Syst. Evol. Microbiol.">
        <title>The Global Catalogue of Microorganisms (GCM) 10K type strain sequencing project: providing services to taxonomists for standard genome sequencing and annotation.</title>
        <authorList>
            <consortium name="The Broad Institute Genomics Platform"/>
            <consortium name="The Broad Institute Genome Sequencing Center for Infectious Disease"/>
            <person name="Wu L."/>
            <person name="Ma J."/>
        </authorList>
    </citation>
    <scope>NUCLEOTIDE SEQUENCE [LARGE SCALE GENOMIC DNA]</scope>
    <source>
        <strain evidence="3">JCM 1417</strain>
    </source>
</reference>
<accession>A0ABP3VYG8</accession>
<dbReference type="Proteomes" id="UP001501047">
    <property type="component" value="Unassembled WGS sequence"/>
</dbReference>